<dbReference type="InterPro" id="IPR029058">
    <property type="entry name" value="AB_hydrolase_fold"/>
</dbReference>
<dbReference type="AlphaFoldDB" id="A0A840J4K0"/>
<dbReference type="RefSeq" id="WP_184783041.1">
    <property type="nucleotide sequence ID" value="NZ_JACHMG010000001.1"/>
</dbReference>
<feature type="signal peptide" evidence="2">
    <location>
        <begin position="1"/>
        <end position="33"/>
    </location>
</feature>
<evidence type="ECO:0000313" key="4">
    <source>
        <dbReference type="EMBL" id="MBB4688342.1"/>
    </source>
</evidence>
<gene>
    <name evidence="4" type="ORF">BJY18_005827</name>
</gene>
<protein>
    <submittedName>
        <fullName evidence="4">Putative acyl esterase</fullName>
    </submittedName>
</protein>
<dbReference type="SUPFAM" id="SSF49785">
    <property type="entry name" value="Galactose-binding domain-like"/>
    <property type="match status" value="1"/>
</dbReference>
<feature type="domain" description="Xaa-Pro dipeptidyl-peptidase C-terminal" evidence="3">
    <location>
        <begin position="352"/>
        <end position="534"/>
    </location>
</feature>
<dbReference type="Gene3D" id="3.40.50.1820">
    <property type="entry name" value="alpha/beta hydrolase"/>
    <property type="match status" value="2"/>
</dbReference>
<evidence type="ECO:0000313" key="5">
    <source>
        <dbReference type="Proteomes" id="UP000581769"/>
    </source>
</evidence>
<dbReference type="SUPFAM" id="SSF53474">
    <property type="entry name" value="alpha/beta-Hydrolases"/>
    <property type="match status" value="1"/>
</dbReference>
<dbReference type="SMART" id="SM00939">
    <property type="entry name" value="PepX_C"/>
    <property type="match status" value="1"/>
</dbReference>
<keyword evidence="2" id="KW-0732">Signal</keyword>
<dbReference type="Pfam" id="PF02129">
    <property type="entry name" value="Peptidase_S15"/>
    <property type="match status" value="1"/>
</dbReference>
<proteinExistence type="predicted"/>
<dbReference type="InterPro" id="IPR000383">
    <property type="entry name" value="Xaa-Pro-like_dom"/>
</dbReference>
<dbReference type="InterPro" id="IPR013736">
    <property type="entry name" value="Xaa-Pro_dipept_C"/>
</dbReference>
<dbReference type="InterPro" id="IPR008979">
    <property type="entry name" value="Galactose-bd-like_sf"/>
</dbReference>
<dbReference type="GO" id="GO:0008239">
    <property type="term" value="F:dipeptidyl-peptidase activity"/>
    <property type="evidence" value="ECO:0007669"/>
    <property type="project" value="InterPro"/>
</dbReference>
<sequence length="565" mass="61168">MTSKHSRTVASASAALVVALTAALTGSTAVAQAATGDPVTHEENDYVPEGGAWTEHYFPSSDGSSVELHADVLLPANLPEGRKVPVIMSAGPYFGHSGQEGPEGREHTGPSDRFTDLVEGGRLFDRGYAFVMVDVRGYGGSTGCPDFAGPGEQADIEAAIDWAASQPWSTGSVGMYGKSYDAITGLAANDLKQDALKAVVAQEPMWDLYRNIRSNGVPRSTMVNVPNTYNSIAALPQLPDDDAHYRENAGYEKTHPECAVQNLLGYQTADPDSQYWKDRDLAERAKGTDTPLLFTQGLLEWNTEPEAVQEYLDNHQGPERGWLGPWDHVRGNDRVEDGRLAMGREGWFEETMSFYDRYLKGIEPSVRYPAYSIQDSTGKWRAQDTWPGAARTSDVRLGGGSYVDDGGESGTRTGTSFFQWSQPAGKPVRVTATPRISFDAKGYGNVMTKLYDVAPDGTAVLFNEQVSTLKPGEVAFDLKSSDWTLAAGHSLAVEIGTIPPTAGDWLDTPSREKITVSDARLRLALDDPADDTPTAGERAPYLDTYLQGYTSKLTVGTPTFTLPGQ</sequence>
<reference evidence="4 5" key="1">
    <citation type="submission" date="2020-08" db="EMBL/GenBank/DDBJ databases">
        <title>Sequencing the genomes of 1000 actinobacteria strains.</title>
        <authorList>
            <person name="Klenk H.-P."/>
        </authorList>
    </citation>
    <scope>NUCLEOTIDE SEQUENCE [LARGE SCALE GENOMIC DNA]</scope>
    <source>
        <strain evidence="4 5">DSM 45859</strain>
    </source>
</reference>
<dbReference type="InterPro" id="IPR005674">
    <property type="entry name" value="CocE/Ser_esterase"/>
</dbReference>
<accession>A0A840J4K0</accession>
<dbReference type="EMBL" id="JACHMG010000001">
    <property type="protein sequence ID" value="MBB4688342.1"/>
    <property type="molecule type" value="Genomic_DNA"/>
</dbReference>
<keyword evidence="1" id="KW-0378">Hydrolase</keyword>
<evidence type="ECO:0000256" key="2">
    <source>
        <dbReference type="SAM" id="SignalP"/>
    </source>
</evidence>
<evidence type="ECO:0000256" key="1">
    <source>
        <dbReference type="ARBA" id="ARBA00022801"/>
    </source>
</evidence>
<evidence type="ECO:0000259" key="3">
    <source>
        <dbReference type="SMART" id="SM00939"/>
    </source>
</evidence>
<feature type="chain" id="PRO_5032878963" evidence="2">
    <location>
        <begin position="34"/>
        <end position="565"/>
    </location>
</feature>
<comment type="caution">
    <text evidence="4">The sequence shown here is derived from an EMBL/GenBank/DDBJ whole genome shotgun (WGS) entry which is preliminary data.</text>
</comment>
<name>A0A840J4K0_9PSEU</name>
<dbReference type="NCBIfam" id="TIGR00976">
    <property type="entry name" value="CocE_NonD"/>
    <property type="match status" value="1"/>
</dbReference>
<dbReference type="Proteomes" id="UP000581769">
    <property type="component" value="Unassembled WGS sequence"/>
</dbReference>
<organism evidence="4 5">
    <name type="scientific">Amycolatopsis jiangsuensis</name>
    <dbReference type="NCBI Taxonomy" id="1181879"/>
    <lineage>
        <taxon>Bacteria</taxon>
        <taxon>Bacillati</taxon>
        <taxon>Actinomycetota</taxon>
        <taxon>Actinomycetes</taxon>
        <taxon>Pseudonocardiales</taxon>
        <taxon>Pseudonocardiaceae</taxon>
        <taxon>Amycolatopsis</taxon>
    </lineage>
</organism>
<keyword evidence="5" id="KW-1185">Reference proteome</keyword>